<gene>
    <name evidence="2" type="ORF">HINF_LOCUS5199</name>
    <name evidence="3" type="ORF">HINF_LOCUS55088</name>
</gene>
<comment type="caution">
    <text evidence="2">The sequence shown here is derived from an EMBL/GenBank/DDBJ whole genome shotgun (WGS) entry which is preliminary data.</text>
</comment>
<evidence type="ECO:0000313" key="3">
    <source>
        <dbReference type="EMBL" id="CAL6071323.1"/>
    </source>
</evidence>
<evidence type="ECO:0000256" key="1">
    <source>
        <dbReference type="SAM" id="Phobius"/>
    </source>
</evidence>
<keyword evidence="1" id="KW-1133">Transmembrane helix</keyword>
<dbReference type="EMBL" id="CATOUU010000134">
    <property type="protein sequence ID" value="CAI9917554.1"/>
    <property type="molecule type" value="Genomic_DNA"/>
</dbReference>
<sequence length="227" mass="26777">MSKHSQMNIAGLFDEFKFYTKQFQMSFKSWISKNPLVVDSNEINDILYFTEYPIKSHDQTHSAQEYFLAVIWHFLLFVQTAISYWRFVVAQQQYNTNNEENLTNSLKSTPNSRFSIKPKQTSCQYSPQIIKQLRIMVVYSSPIFRPTPLSICVEQQFFQNQVNLLEQTTLVTKTGALQAYADEQNNYYQTTQRQLKSKMFLKYPSLTNFNVQKCIQKFKSQNQQVDS</sequence>
<proteinExistence type="predicted"/>
<dbReference type="Proteomes" id="UP001642409">
    <property type="component" value="Unassembled WGS sequence"/>
</dbReference>
<dbReference type="EMBL" id="CAXDID020000290">
    <property type="protein sequence ID" value="CAL6071323.1"/>
    <property type="molecule type" value="Genomic_DNA"/>
</dbReference>
<evidence type="ECO:0000313" key="2">
    <source>
        <dbReference type="EMBL" id="CAI9917554.1"/>
    </source>
</evidence>
<evidence type="ECO:0000313" key="4">
    <source>
        <dbReference type="Proteomes" id="UP001642409"/>
    </source>
</evidence>
<name>A0AA86NDF0_9EUKA</name>
<dbReference type="AlphaFoldDB" id="A0AA86NDF0"/>
<reference evidence="3 4" key="2">
    <citation type="submission" date="2024-07" db="EMBL/GenBank/DDBJ databases">
        <authorList>
            <person name="Akdeniz Z."/>
        </authorList>
    </citation>
    <scope>NUCLEOTIDE SEQUENCE [LARGE SCALE GENOMIC DNA]</scope>
</reference>
<accession>A0AA86NDF0</accession>
<feature type="transmembrane region" description="Helical" evidence="1">
    <location>
        <begin position="66"/>
        <end position="87"/>
    </location>
</feature>
<organism evidence="2">
    <name type="scientific">Hexamita inflata</name>
    <dbReference type="NCBI Taxonomy" id="28002"/>
    <lineage>
        <taxon>Eukaryota</taxon>
        <taxon>Metamonada</taxon>
        <taxon>Diplomonadida</taxon>
        <taxon>Hexamitidae</taxon>
        <taxon>Hexamitinae</taxon>
        <taxon>Hexamita</taxon>
    </lineage>
</organism>
<keyword evidence="1" id="KW-0812">Transmembrane</keyword>
<keyword evidence="4" id="KW-1185">Reference proteome</keyword>
<protein>
    <submittedName>
        <fullName evidence="3">Hypothetical_protein</fullName>
    </submittedName>
</protein>
<keyword evidence="1" id="KW-0472">Membrane</keyword>
<reference evidence="2" key="1">
    <citation type="submission" date="2023-06" db="EMBL/GenBank/DDBJ databases">
        <authorList>
            <person name="Kurt Z."/>
        </authorList>
    </citation>
    <scope>NUCLEOTIDE SEQUENCE</scope>
</reference>